<feature type="domain" description="ZFYVE26-like TPR repeats" evidence="3">
    <location>
        <begin position="2289"/>
        <end position="2409"/>
    </location>
</feature>
<dbReference type="OrthoDB" id="1936617at2759"/>
<evidence type="ECO:0000313" key="5">
    <source>
        <dbReference type="Proteomes" id="UP001149090"/>
    </source>
</evidence>
<protein>
    <submittedName>
        <fullName evidence="4">Zinc finger fyve domain protein</fullName>
    </submittedName>
</protein>
<feature type="region of interest" description="Disordered" evidence="2">
    <location>
        <begin position="1995"/>
        <end position="2018"/>
    </location>
</feature>
<name>A0A9Q0R7Y3_ANAIG</name>
<dbReference type="PANTHER" id="PTHR35478">
    <property type="entry name" value="ZINC FINGER FYVE DOMAIN PROTEIN"/>
    <property type="match status" value="1"/>
</dbReference>
<keyword evidence="5" id="KW-1185">Reference proteome</keyword>
<organism evidence="4 5">
    <name type="scientific">Anaeramoeba ignava</name>
    <name type="common">Anaerobic marine amoeba</name>
    <dbReference type="NCBI Taxonomy" id="1746090"/>
    <lineage>
        <taxon>Eukaryota</taxon>
        <taxon>Metamonada</taxon>
        <taxon>Anaeramoebidae</taxon>
        <taxon>Anaeramoeba</taxon>
    </lineage>
</organism>
<comment type="caution">
    <text evidence="4">The sequence shown here is derived from an EMBL/GenBank/DDBJ whole genome shotgun (WGS) entry which is preliminary data.</text>
</comment>
<feature type="coiled-coil region" evidence="1">
    <location>
        <begin position="1118"/>
        <end position="1163"/>
    </location>
</feature>
<evidence type="ECO:0000313" key="4">
    <source>
        <dbReference type="EMBL" id="KAJ5069194.1"/>
    </source>
</evidence>
<feature type="coiled-coil region" evidence="1">
    <location>
        <begin position="1700"/>
        <end position="1741"/>
    </location>
</feature>
<dbReference type="PANTHER" id="PTHR35478:SF1">
    <property type="entry name" value="ZINC FINGER FYVE DOMAIN-CONTAINING PROTEIN 26"/>
    <property type="match status" value="1"/>
</dbReference>
<keyword evidence="1" id="KW-0175">Coiled coil</keyword>
<dbReference type="Proteomes" id="UP001149090">
    <property type="component" value="Unassembled WGS sequence"/>
</dbReference>
<dbReference type="Pfam" id="PF25569">
    <property type="entry name" value="TPR_ZFYVE26"/>
    <property type="match status" value="1"/>
</dbReference>
<dbReference type="OMA" id="EMLIMNE"/>
<feature type="coiled-coil region" evidence="1">
    <location>
        <begin position="1478"/>
        <end position="1518"/>
    </location>
</feature>
<evidence type="ECO:0000256" key="1">
    <source>
        <dbReference type="SAM" id="Coils"/>
    </source>
</evidence>
<proteinExistence type="predicted"/>
<evidence type="ECO:0000259" key="3">
    <source>
        <dbReference type="Pfam" id="PF25569"/>
    </source>
</evidence>
<sequence>MQEPKKEKKKKPDFNFLIENEIEQQILLTFNYFSLGQGELGRASLRNVFRERPKYVLGLLRYFIVCGPPSNWIPSPSLPSAAHFAWFCATELFELMSVFEKTKGNLDRIEEEFRNQDNEFVSISESDQQQDLVNVHDTNLVEKYLPPLIAKQREFELLLFTCSRRNAEYYVKDSAKIINQENTDAKRQDVPQKTSVVLMENNLLSDECCSDLQNIWMNLHSLSEDDNSNIQKKMDLSFSKNTLKELKNLFLFLSEEAAALCSHFVIEEKDQVYATKIEKSIQEVIIESIQDCVNQNNFVKACSILRFVNIKDEQVGQALDNAFRVLVVKINEKEQNEMKEIQKSNEKPPILSELKSHQIKSRVYEALLSLKNLDLIKKYSSFEDEELRKKVKSELVTDSFKQLSFFLKQEKVLPSDEKYAKELSQFWRQFFTELRVSQEHCLEFVLERGLKLLSAQRFDDVEILMKPFVRLRPLLLILGWSNFDNNVEPLQKMFDKLWHGFEDMCADPFIKQICLTMDYEVQFSLFAAQKYLELKEFPVNFPKLQQQKIFESQENQNMKKENINALASFILKMMETHSLLFVLEPILPVLNEDEVIERINSKQILDIVDGDQMHDFPNLSHIEKQRDYLLIRGYYAIRAVLNLFEIKAKSAFVSVDQASQSTAKLQVHLDSIYSQNKEHFVRIIEIIFAALFIKKNHFNQFNQDLSNIQNIENLSKNQSVEILSKTQNIEKETDPSKQKSSQKFEDFSKFISSSFSFSLLPTFWREDEQEQSDKDIHKHIENEGEQFVADSFLTKTILKVLEQNISKLEEIEAKTNQTEQTKQEDFPTNFKTRIEILLKFIREGNWRYKVVTSFKHFEYLTIEKTEETTNDNENQKTRTEKELAQQGGPKEFMALFLASPESLLNISLRETQYPLSKEIYNYYKMPEEFIKLVESMEIIDEINSLPSNEQTEEKTWEYVKKMDEILRKNTNQQETNLDRFVRDEESFEIFSDIAISSSKSAKVSSALLSQAKEYLENVPQTGLESLKGLPPQMVGSIMESMKRMIGRYEVLQKHFPNDPLQDILSSLVESLPPTTDTLEKYLLRRSAQQKAFGQLVEKVREHEDAVDKEKVEDVESVLREVSKAFRDENSENQNLENSENQKIENLENQKIENSENLQNQNNYLARFVDYILMVGDALKNTQLQTQNYLTILQQSIEMILLRLAYQCQEYSKAEKLANSIGIDLVSVIIEKINSQPEYEKKEEKKVVSTFVEPTQLDSEKKSIFSSFPLTLKIVSFIGEKNPLLATLSCLFLAPKLENTNEFLDYALTNSADFPSLNRWVQQRKQAYETFTHVYLEENKQDIEQEEFDQVSDWVYSNNPQDVEQFYSKSVERLSSMGKYEEAIEIADENLEEGAPDHLLEEFIKITNDEDRRWECIVRIKDIAKTTHLVFRYLPNWDLEKCLDSLILCRGRLSHQDMQYESVQKRYAEMCLYRDILGFVKNKKEKMEKNKNNENLNENLENENLDENLENENENLENKKLPTNSPAFASWQTLENASTHNLPQVIADLVAMQAFSLARRVYQMFHTVLDSQEKSQSLENHIDLSDILYLLKVKKDQSKAIELLISLKQRVLEIYGELIQRLSSHEHKLFILEFILNDCEVELKGSLENVKSHELGLRILINIPQKLQSRYETISAKPLIMIENLLMDRRFEEMKTLRLIFRKYMEEINQEEIKNNENNNENNNEKIKYENYDNELNNELKNQFENYQQQWLTGDDDADEKLRREFAFPEAPSLSLTKAFLDLFPNPQVAGTICLEICDKLSTILSTAKDHNAFLITNVLEQLYLYAKFKFTEGEEDVSFMVSKCDTFLSHVELLKKILSSNVKITISSISDFSNDQIAKKIRNELIREDYLQLAVDVATKCGIDPNPVWETWGFALLKLGKYPDAREKFKYYFGPMSDRSNISFQMARHESNFEQKKRTLENIISILELPLDINIVRQRDSKVFSAQLEDSRNLSFAQRTNSNDEQNENTSIHSDDSNIQPNTQIYDITKYRYVVQSKVLGKNLDKDRYDECIYYLKTYGTHKELISFIIRHGLIQEAISIIIRDSLELDLIVNDVLQFCIRHGWIPRMKKAFNDLQQSDQEENDPNKKKEIKDKINTCLLDICKYLYQHKYYNILYSFQTFMQDDARAGLTQIKLFQESSTYEKKKEYLTNAEHHFRSLLEKFEKNEVSFDQSESFNRNTLDFQINTIKLQLRLLKFWFEDLREPERENDSLSLFSKNDEKEKIAVQLILKNNFDLSYEIIQLYHLPTTRIYSQAVEEMTRKKDTKLLTAILKHIKFIINNDEWDTILMKCIQVYHNFHQDPKKAEKYIQQLNSAHNKVLAYIMCQKLRNAYVLAAKSRNVEDVQTILNEAEQKNIKPVINLCKKWLAENKN</sequence>
<gene>
    <name evidence="4" type="ORF">M0811_11812</name>
</gene>
<evidence type="ECO:0000256" key="2">
    <source>
        <dbReference type="SAM" id="MobiDB-lite"/>
    </source>
</evidence>
<accession>A0A9Q0R7Y3</accession>
<dbReference type="EMBL" id="JAPDFW010000107">
    <property type="protein sequence ID" value="KAJ5069194.1"/>
    <property type="molecule type" value="Genomic_DNA"/>
</dbReference>
<reference evidence="4" key="1">
    <citation type="submission" date="2022-10" db="EMBL/GenBank/DDBJ databases">
        <title>Novel sulphate-reducing endosymbionts in the free-living metamonad Anaeramoeba.</title>
        <authorList>
            <person name="Jerlstrom-Hultqvist J."/>
            <person name="Cepicka I."/>
            <person name="Gallot-Lavallee L."/>
            <person name="Salas-Leiva D."/>
            <person name="Curtis B.A."/>
            <person name="Zahonova K."/>
            <person name="Pipaliya S."/>
            <person name="Dacks J."/>
            <person name="Roger A.J."/>
        </authorList>
    </citation>
    <scope>NUCLEOTIDE SEQUENCE</scope>
    <source>
        <strain evidence="4">BMAN</strain>
    </source>
</reference>
<dbReference type="InterPro" id="IPR057946">
    <property type="entry name" value="TPR_ZFYVE26"/>
</dbReference>